<feature type="transmembrane region" description="Helical" evidence="6">
    <location>
        <begin position="282"/>
        <end position="304"/>
    </location>
</feature>
<feature type="transmembrane region" description="Helical" evidence="6">
    <location>
        <begin position="503"/>
        <end position="525"/>
    </location>
</feature>
<feature type="domain" description="ComEC/Rec2-related protein" evidence="7">
    <location>
        <begin position="231"/>
        <end position="492"/>
    </location>
</feature>
<feature type="transmembrane region" description="Helical" evidence="6">
    <location>
        <begin position="325"/>
        <end position="343"/>
    </location>
</feature>
<reference evidence="8 9" key="1">
    <citation type="submission" date="2017-03" db="EMBL/GenBank/DDBJ databases">
        <title>Genomic insights into Mycobacterium simiae human colonization.</title>
        <authorList>
            <person name="Steffani J.L."/>
            <person name="Brunck M.E."/>
            <person name="Cruz E."/>
            <person name="Montiel R."/>
            <person name="Barona F."/>
        </authorList>
    </citation>
    <scope>NUCLEOTIDE SEQUENCE [LARGE SCALE GENOMIC DNA]</scope>
    <source>
        <strain evidence="8 9">MsiGto</strain>
    </source>
</reference>
<keyword evidence="2" id="KW-1003">Cell membrane</keyword>
<evidence type="ECO:0000313" key="8">
    <source>
        <dbReference type="EMBL" id="ORJ64221.1"/>
    </source>
</evidence>
<dbReference type="InterPro" id="IPR004477">
    <property type="entry name" value="ComEC_N"/>
</dbReference>
<feature type="transmembrane region" description="Helical" evidence="6">
    <location>
        <begin position="451"/>
        <end position="469"/>
    </location>
</feature>
<evidence type="ECO:0000256" key="5">
    <source>
        <dbReference type="ARBA" id="ARBA00023136"/>
    </source>
</evidence>
<evidence type="ECO:0000256" key="1">
    <source>
        <dbReference type="ARBA" id="ARBA00004651"/>
    </source>
</evidence>
<comment type="subcellular location">
    <subcellularLocation>
        <location evidence="1">Cell membrane</location>
        <topology evidence="1">Multi-pass membrane protein</topology>
    </subcellularLocation>
</comment>
<gene>
    <name evidence="8" type="ORF">B5M45_03240</name>
</gene>
<dbReference type="InterPro" id="IPR052159">
    <property type="entry name" value="Competence_DNA_uptake"/>
</dbReference>
<sequence>MGSGPRGWTSCVPWSGSDAAGSPAYLDVRLVPAALTGWIVTAAGIVWPVGRVLAWCGVALLGAAGLLACCTVRHRALGAGMAAVGVVGAGFGFAIALRAEAVAHHRIVAEFGTVAPVTVTPSESPLPLGRDRLMFRATLQRLRDDQTSGRVTVFARASDFDVMVGQPLRFSAHIGRPGRHDLTVAVLNASGRPTAGQAGPVHRAAQAVRARFAAAAREALPSGQAAMLPALVLGDTSAVSTDTGREFRAAGMTHLTAVSGANVTIVCGAVLLSARLVGPRAAVLLAGVALLAFVIVVQPTASVLRAAVMGAIVLLGMLSSRRRQAIPALSAAVLILVAIAPQLAVDAGFTLSVLATAALVVLAPPWSRRLVARGCPKLLADAVAVAAAAQLVTAPLVAGISGRVSLVSVAANLAAAPVIAPITVLGSAAATLCLPWPPGAQLLVRFTGPELWWVLQVAHAAAGLPAATVPVPDGVAGVLLVGCGTVLLLVLSVRLWRRAWFRAAVRAAGVTAAVCVLAWSLSALLDPRPNWSALRDTIVG</sequence>
<evidence type="ECO:0000256" key="4">
    <source>
        <dbReference type="ARBA" id="ARBA00022989"/>
    </source>
</evidence>
<dbReference type="GO" id="GO:0005886">
    <property type="term" value="C:plasma membrane"/>
    <property type="evidence" value="ECO:0007669"/>
    <property type="project" value="UniProtKB-SubCell"/>
</dbReference>
<dbReference type="PANTHER" id="PTHR30619:SF7">
    <property type="entry name" value="BETA-LACTAMASE DOMAIN PROTEIN"/>
    <property type="match status" value="1"/>
</dbReference>
<dbReference type="Proteomes" id="UP000193040">
    <property type="component" value="Unassembled WGS sequence"/>
</dbReference>
<proteinExistence type="predicted"/>
<feature type="transmembrane region" description="Helical" evidence="6">
    <location>
        <begin position="255"/>
        <end position="276"/>
    </location>
</feature>
<feature type="transmembrane region" description="Helical" evidence="6">
    <location>
        <begin position="52"/>
        <end position="74"/>
    </location>
</feature>
<keyword evidence="5 6" id="KW-0472">Membrane</keyword>
<keyword evidence="9" id="KW-1185">Reference proteome</keyword>
<feature type="transmembrane region" description="Helical" evidence="6">
    <location>
        <begin position="349"/>
        <end position="366"/>
    </location>
</feature>
<evidence type="ECO:0000256" key="3">
    <source>
        <dbReference type="ARBA" id="ARBA00022692"/>
    </source>
</evidence>
<feature type="transmembrane region" description="Helical" evidence="6">
    <location>
        <begin position="30"/>
        <end position="47"/>
    </location>
</feature>
<keyword evidence="3 6" id="KW-0812">Transmembrane</keyword>
<name>A0A1X0YGC9_MYCSI</name>
<evidence type="ECO:0000313" key="9">
    <source>
        <dbReference type="Proteomes" id="UP000193040"/>
    </source>
</evidence>
<dbReference type="EMBL" id="MZZM01000005">
    <property type="protein sequence ID" value="ORJ64221.1"/>
    <property type="molecule type" value="Genomic_DNA"/>
</dbReference>
<feature type="transmembrane region" description="Helical" evidence="6">
    <location>
        <begin position="80"/>
        <end position="97"/>
    </location>
</feature>
<keyword evidence="4 6" id="KW-1133">Transmembrane helix</keyword>
<dbReference type="PANTHER" id="PTHR30619">
    <property type="entry name" value="DNA INTERNALIZATION/COMPETENCE PROTEIN COMEC/REC2"/>
    <property type="match status" value="1"/>
</dbReference>
<feature type="transmembrane region" description="Helical" evidence="6">
    <location>
        <begin position="475"/>
        <end position="496"/>
    </location>
</feature>
<accession>A0A1X0YGC9</accession>
<organism evidence="8 9">
    <name type="scientific">Mycobacterium simiae</name>
    <name type="common">Mycobacterium habana</name>
    <dbReference type="NCBI Taxonomy" id="1784"/>
    <lineage>
        <taxon>Bacteria</taxon>
        <taxon>Bacillati</taxon>
        <taxon>Actinomycetota</taxon>
        <taxon>Actinomycetes</taxon>
        <taxon>Mycobacteriales</taxon>
        <taxon>Mycobacteriaceae</taxon>
        <taxon>Mycobacterium</taxon>
        <taxon>Mycobacterium simiae complex</taxon>
    </lineage>
</organism>
<protein>
    <submittedName>
        <fullName evidence="8">Competence protein</fullName>
    </submittedName>
</protein>
<feature type="transmembrane region" description="Helical" evidence="6">
    <location>
        <begin position="418"/>
        <end position="439"/>
    </location>
</feature>
<evidence type="ECO:0000259" key="7">
    <source>
        <dbReference type="Pfam" id="PF03772"/>
    </source>
</evidence>
<evidence type="ECO:0000256" key="2">
    <source>
        <dbReference type="ARBA" id="ARBA00022475"/>
    </source>
</evidence>
<feature type="transmembrane region" description="Helical" evidence="6">
    <location>
        <begin position="378"/>
        <end position="398"/>
    </location>
</feature>
<evidence type="ECO:0000256" key="6">
    <source>
        <dbReference type="SAM" id="Phobius"/>
    </source>
</evidence>
<dbReference type="NCBIfam" id="TIGR00360">
    <property type="entry name" value="ComEC_N-term"/>
    <property type="match status" value="1"/>
</dbReference>
<dbReference type="Pfam" id="PF03772">
    <property type="entry name" value="Competence"/>
    <property type="match status" value="1"/>
</dbReference>
<dbReference type="AlphaFoldDB" id="A0A1X0YGC9"/>
<comment type="caution">
    <text evidence="8">The sequence shown here is derived from an EMBL/GenBank/DDBJ whole genome shotgun (WGS) entry which is preliminary data.</text>
</comment>